<proteinExistence type="inferred from homology"/>
<sequence>MARVKLKYISLLLLFFAQFGIRSAIAQTQSAVKQQSPQQLCPAQVGTAIENITNRPQFSRLRWGISIQTLSSAQNLYSRDAQKFFIPASNAKLFTTAAALQRLGSQFQIRTSVYGSSDNLRIVGRGDPSFTNTQLQELVQQLSRRGIRQVNQLIAEDSYFQGAVVNPTWEWEDIQADYGAPVGNFILNQNAVELKLLPQQIGQPLRIQWTDPIEAVWWRVENETVTVPAQETSTTSVSRDLKGTVLQIKGNLSVDAEPQSVSLAVVEPTQHFLRRFRLALANAGITTQQLVITRSSQENVQELAAITSPPIAQLLIETNQNSNNLYAEALLRAIALSRVPEAIATSSDFTGHNGLEIVSNTLTTLGVDPNSYVLADGSGLSRHNLASPEALVQTLRVMASSTVYRDSLPVAGISGTLKSRFQNTPAQGIVQAKTGSMSGIVTLSGYLNATSYEPLIFSILVNQSNLPAAEIRQTIDEIVILLTRLRRC</sequence>
<dbReference type="Pfam" id="PF02113">
    <property type="entry name" value="Peptidase_S13"/>
    <property type="match status" value="1"/>
</dbReference>
<comment type="caution">
    <text evidence="4">The sequence shown here is derived from an EMBL/GenBank/DDBJ whole genome shotgun (WGS) entry which is preliminary data.</text>
</comment>
<keyword evidence="4" id="KW-0121">Carboxypeptidase</keyword>
<keyword evidence="4" id="KW-0645">Protease</keyword>
<organism evidence="4 5">
    <name type="scientific">Gloeocapsopsis crepidinum LEGE 06123</name>
    <dbReference type="NCBI Taxonomy" id="588587"/>
    <lineage>
        <taxon>Bacteria</taxon>
        <taxon>Bacillati</taxon>
        <taxon>Cyanobacteriota</taxon>
        <taxon>Cyanophyceae</taxon>
        <taxon>Oscillatoriophycideae</taxon>
        <taxon>Chroococcales</taxon>
        <taxon>Chroococcaceae</taxon>
        <taxon>Gloeocapsopsis</taxon>
    </lineage>
</organism>
<dbReference type="PANTHER" id="PTHR30023:SF0">
    <property type="entry name" value="PENICILLIN-SENSITIVE CARBOXYPEPTIDASE A"/>
    <property type="match status" value="1"/>
</dbReference>
<dbReference type="GO" id="GO:0009002">
    <property type="term" value="F:serine-type D-Ala-D-Ala carboxypeptidase activity"/>
    <property type="evidence" value="ECO:0007669"/>
    <property type="project" value="UniProtKB-EC"/>
</dbReference>
<dbReference type="EMBL" id="JADEWN010000003">
    <property type="protein sequence ID" value="MBE9189149.1"/>
    <property type="molecule type" value="Genomic_DNA"/>
</dbReference>
<protein>
    <submittedName>
        <fullName evidence="4">D-alanyl-D-alanine carboxypeptidase/D-alanyl-D-alanine-endopeptidase</fullName>
        <ecNumber evidence="4">3.4.16.4</ecNumber>
    </submittedName>
</protein>
<comment type="similarity">
    <text evidence="1">Belongs to the peptidase S13 family.</text>
</comment>
<dbReference type="EC" id="3.4.16.4" evidence="4"/>
<dbReference type="SUPFAM" id="SSF56601">
    <property type="entry name" value="beta-lactamase/transpeptidase-like"/>
    <property type="match status" value="1"/>
</dbReference>
<evidence type="ECO:0000256" key="2">
    <source>
        <dbReference type="ARBA" id="ARBA00022801"/>
    </source>
</evidence>
<evidence type="ECO:0000313" key="5">
    <source>
        <dbReference type="Proteomes" id="UP000651156"/>
    </source>
</evidence>
<name>A0ABR9ULJ3_9CHRO</name>
<dbReference type="Proteomes" id="UP000651156">
    <property type="component" value="Unassembled WGS sequence"/>
</dbReference>
<dbReference type="PRINTS" id="PR00922">
    <property type="entry name" value="DADACBPTASE3"/>
</dbReference>
<dbReference type="InterPro" id="IPR000667">
    <property type="entry name" value="Peptidase_S13"/>
</dbReference>
<reference evidence="4 5" key="1">
    <citation type="submission" date="2020-10" db="EMBL/GenBank/DDBJ databases">
        <authorList>
            <person name="Castelo-Branco R."/>
            <person name="Eusebio N."/>
            <person name="Adriana R."/>
            <person name="Vieira A."/>
            <person name="Brugerolle De Fraissinette N."/>
            <person name="Rezende De Castro R."/>
            <person name="Schneider M.P."/>
            <person name="Vasconcelos V."/>
            <person name="Leao P.N."/>
        </authorList>
    </citation>
    <scope>NUCLEOTIDE SEQUENCE [LARGE SCALE GENOMIC DNA]</scope>
    <source>
        <strain evidence="4 5">LEGE 06123</strain>
    </source>
</reference>
<keyword evidence="5" id="KW-1185">Reference proteome</keyword>
<dbReference type="PANTHER" id="PTHR30023">
    <property type="entry name" value="D-ALANYL-D-ALANINE CARBOXYPEPTIDASE"/>
    <property type="match status" value="1"/>
</dbReference>
<dbReference type="Gene3D" id="3.40.710.10">
    <property type="entry name" value="DD-peptidase/beta-lactamase superfamily"/>
    <property type="match status" value="2"/>
</dbReference>
<feature type="signal peptide" evidence="3">
    <location>
        <begin position="1"/>
        <end position="26"/>
    </location>
</feature>
<evidence type="ECO:0000256" key="1">
    <source>
        <dbReference type="ARBA" id="ARBA00006096"/>
    </source>
</evidence>
<evidence type="ECO:0000313" key="4">
    <source>
        <dbReference type="EMBL" id="MBE9189149.1"/>
    </source>
</evidence>
<gene>
    <name evidence="4" type="primary">dacB</name>
    <name evidence="4" type="ORF">IQ230_01960</name>
</gene>
<dbReference type="RefSeq" id="WP_193930291.1">
    <property type="nucleotide sequence ID" value="NZ_CAWPMZ010000072.1"/>
</dbReference>
<evidence type="ECO:0000256" key="3">
    <source>
        <dbReference type="SAM" id="SignalP"/>
    </source>
</evidence>
<keyword evidence="3" id="KW-0732">Signal</keyword>
<feature type="chain" id="PRO_5047092332" evidence="3">
    <location>
        <begin position="27"/>
        <end position="488"/>
    </location>
</feature>
<dbReference type="NCBIfam" id="TIGR00666">
    <property type="entry name" value="PBP4"/>
    <property type="match status" value="1"/>
</dbReference>
<dbReference type="InterPro" id="IPR012338">
    <property type="entry name" value="Beta-lactam/transpept-like"/>
</dbReference>
<accession>A0ABR9ULJ3</accession>
<keyword evidence="2 4" id="KW-0378">Hydrolase</keyword>